<feature type="compositionally biased region" description="Basic and acidic residues" evidence="2">
    <location>
        <begin position="273"/>
        <end position="288"/>
    </location>
</feature>
<proteinExistence type="predicted"/>
<organism evidence="4 5">
    <name type="scientific">Cordylochernes scorpioides</name>
    <dbReference type="NCBI Taxonomy" id="51811"/>
    <lineage>
        <taxon>Eukaryota</taxon>
        <taxon>Metazoa</taxon>
        <taxon>Ecdysozoa</taxon>
        <taxon>Arthropoda</taxon>
        <taxon>Chelicerata</taxon>
        <taxon>Arachnida</taxon>
        <taxon>Pseudoscorpiones</taxon>
        <taxon>Cheliferoidea</taxon>
        <taxon>Chernetidae</taxon>
        <taxon>Cordylochernes</taxon>
    </lineage>
</organism>
<reference evidence="4 5" key="1">
    <citation type="submission" date="2022-01" db="EMBL/GenBank/DDBJ databases">
        <title>A chromosomal length assembly of Cordylochernes scorpioides.</title>
        <authorList>
            <person name="Zeh D."/>
            <person name="Zeh J."/>
        </authorList>
    </citation>
    <scope>NUCLEOTIDE SEQUENCE [LARGE SCALE GENOMIC DNA]</scope>
    <source>
        <strain evidence="4">IN4F17</strain>
        <tissue evidence="4">Whole Body</tissue>
    </source>
</reference>
<feature type="region of interest" description="Disordered" evidence="2">
    <location>
        <begin position="346"/>
        <end position="369"/>
    </location>
</feature>
<dbReference type="PANTHER" id="PTHR46068">
    <property type="entry name" value="PROTEIN CBG27172"/>
    <property type="match status" value="1"/>
</dbReference>
<dbReference type="Proteomes" id="UP001235939">
    <property type="component" value="Chromosome 08"/>
</dbReference>
<dbReference type="EMBL" id="CP092870">
    <property type="protein sequence ID" value="UYV71152.1"/>
    <property type="molecule type" value="Genomic_DNA"/>
</dbReference>
<dbReference type="SUPFAM" id="SSF46689">
    <property type="entry name" value="Homeodomain-like"/>
    <property type="match status" value="1"/>
</dbReference>
<dbReference type="PANTHER" id="PTHR46068:SF1">
    <property type="entry name" value="TRANSPOSASE IS30-LIKE HTH DOMAIN-CONTAINING PROTEIN"/>
    <property type="match status" value="1"/>
</dbReference>
<evidence type="ECO:0000259" key="3">
    <source>
        <dbReference type="Pfam" id="PF01498"/>
    </source>
</evidence>
<evidence type="ECO:0000256" key="2">
    <source>
        <dbReference type="SAM" id="MobiDB-lite"/>
    </source>
</evidence>
<protein>
    <submittedName>
        <fullName evidence="4">Transposase</fullName>
    </submittedName>
</protein>
<gene>
    <name evidence="4" type="ORF">LAZ67_8001897</name>
</gene>
<dbReference type="Gene3D" id="3.30.420.10">
    <property type="entry name" value="Ribonuclease H-like superfamily/Ribonuclease H"/>
    <property type="match status" value="1"/>
</dbReference>
<sequence length="384" mass="44389">MERHRCLEDSLKWRDIGRIAAGQSQAEVARWLETSRKVVLNLWKQFQQTGDISRREGQGRPRITTSSEERYLKLTAKRNKTMTARQLRIELSSATVTIISRQTVYRRLNARGMYARWRKVWIPLTAIQKRARLNWCRQHHQESRFSLNTDSGRVLIWRETGTRNHSSNIRERDRYGGQSVMVWGGIMLYARTPLHVFESGTLTSQWYRDEILEPYVRPRYQSKVEERGVDSSGPRCHVAGAKNSIPVWGRTESGYICGEEKTWRLTSGRVDDPTRRCQERLTSERPTSRLDMYSVERNASQKNVHGPKDSSDREVEDKSHCCIPSVKKPLGPKIGRRGTVCSTLTRANSPKRSLAPGNRSTAVGDSHTSPRTEIDYSAIYWLWL</sequence>
<dbReference type="InterPro" id="IPR009057">
    <property type="entry name" value="Homeodomain-like_sf"/>
</dbReference>
<feature type="compositionally biased region" description="Polar residues" evidence="2">
    <location>
        <begin position="358"/>
        <end position="367"/>
    </location>
</feature>
<feature type="region of interest" description="Disordered" evidence="2">
    <location>
        <begin position="273"/>
        <end position="319"/>
    </location>
</feature>
<accession>A0ABY6KS66</accession>
<evidence type="ECO:0000313" key="5">
    <source>
        <dbReference type="Proteomes" id="UP001235939"/>
    </source>
</evidence>
<feature type="domain" description="Transposase Tc1-like" evidence="3">
    <location>
        <begin position="70"/>
        <end position="140"/>
    </location>
</feature>
<evidence type="ECO:0000313" key="4">
    <source>
        <dbReference type="EMBL" id="UYV71152.1"/>
    </source>
</evidence>
<dbReference type="InterPro" id="IPR002492">
    <property type="entry name" value="Transposase_Tc1-like"/>
</dbReference>
<dbReference type="Pfam" id="PF01498">
    <property type="entry name" value="HTH_Tnp_Tc3_2"/>
    <property type="match status" value="1"/>
</dbReference>
<evidence type="ECO:0000256" key="1">
    <source>
        <dbReference type="ARBA" id="ARBA00004123"/>
    </source>
</evidence>
<comment type="subcellular location">
    <subcellularLocation>
        <location evidence="1">Nucleus</location>
    </subcellularLocation>
</comment>
<keyword evidence="5" id="KW-1185">Reference proteome</keyword>
<name>A0ABY6KS66_9ARAC</name>
<feature type="compositionally biased region" description="Basic and acidic residues" evidence="2">
    <location>
        <begin position="306"/>
        <end position="319"/>
    </location>
</feature>
<dbReference type="InterPro" id="IPR036397">
    <property type="entry name" value="RNaseH_sf"/>
</dbReference>